<dbReference type="PANTHER" id="PTHR33053">
    <property type="entry name" value="PROTEIN, PUTATIVE-RELATED"/>
    <property type="match status" value="1"/>
</dbReference>
<dbReference type="EMBL" id="QBLH01003813">
    <property type="protein sequence ID" value="TGZ32655.1"/>
    <property type="molecule type" value="Genomic_DNA"/>
</dbReference>
<name>A0A4S2JB37_9HYME</name>
<dbReference type="AlphaFoldDB" id="A0A4S2JB37"/>
<evidence type="ECO:0000313" key="1">
    <source>
        <dbReference type="EMBL" id="TGZ32655.1"/>
    </source>
</evidence>
<evidence type="ECO:0000313" key="2">
    <source>
        <dbReference type="Proteomes" id="UP000310200"/>
    </source>
</evidence>
<proteinExistence type="predicted"/>
<reference evidence="1 2" key="1">
    <citation type="journal article" date="2019" name="Philos. Trans. R. Soc. Lond., B, Biol. Sci.">
        <title>Ant behaviour and brain gene expression of defending hosts depend on the ecological success of the intruding social parasite.</title>
        <authorList>
            <person name="Kaur R."/>
            <person name="Stoldt M."/>
            <person name="Jongepier E."/>
            <person name="Feldmeyer B."/>
            <person name="Menzel F."/>
            <person name="Bornberg-Bauer E."/>
            <person name="Foitzik S."/>
        </authorList>
    </citation>
    <scope>NUCLEOTIDE SEQUENCE [LARGE SCALE GENOMIC DNA]</scope>
    <source>
        <tissue evidence="1">Whole body</tissue>
    </source>
</reference>
<organism evidence="1 2">
    <name type="scientific">Temnothorax longispinosus</name>
    <dbReference type="NCBI Taxonomy" id="300112"/>
    <lineage>
        <taxon>Eukaryota</taxon>
        <taxon>Metazoa</taxon>
        <taxon>Ecdysozoa</taxon>
        <taxon>Arthropoda</taxon>
        <taxon>Hexapoda</taxon>
        <taxon>Insecta</taxon>
        <taxon>Pterygota</taxon>
        <taxon>Neoptera</taxon>
        <taxon>Endopterygota</taxon>
        <taxon>Hymenoptera</taxon>
        <taxon>Apocrita</taxon>
        <taxon>Aculeata</taxon>
        <taxon>Formicoidea</taxon>
        <taxon>Formicidae</taxon>
        <taxon>Myrmicinae</taxon>
        <taxon>Temnothorax</taxon>
    </lineage>
</organism>
<feature type="non-terminal residue" evidence="1">
    <location>
        <position position="1"/>
    </location>
</feature>
<comment type="caution">
    <text evidence="1">The sequence shown here is derived from an EMBL/GenBank/DDBJ whole genome shotgun (WGS) entry which is preliminary data.</text>
</comment>
<gene>
    <name evidence="1" type="ORF">DBV15_09068</name>
</gene>
<protein>
    <recommendedName>
        <fullName evidence="3">Transposase domain-containing protein</fullName>
    </recommendedName>
</protein>
<accession>A0A4S2JB37</accession>
<dbReference type="STRING" id="300112.A0A4S2JB37"/>
<evidence type="ECO:0008006" key="3">
    <source>
        <dbReference type="Google" id="ProtNLM"/>
    </source>
</evidence>
<sequence>GIGCSVVPRLSEKYLSNRESIQFDINIDGLESYPSSRDAFWPILGCLVDEKEPFIIAVYHGEGKPPLEPFLPQFVDELSNLMINGIMFQGTTYRVQVRNFVLDAPARAFIKCIKGHTSRKACEKCHITGVRYKNREVFLDHDACLRNDEEFRSKVDADHHIPDITSPLEEIGIGMVSQFRLDEMHLLYSRVFQRWLEFVLGKRGPNREKISPRDRAAVSAAINEIKPHIPVEFCRRPRNLSYFGKYKASEFRRILLYDGIKIFSSLGRNLYTNYLFLQCGVYILSSPLLLEKDSMIETADVLLRAFIRHAADIFGNEFVTYYIHVLCHLPTECHTYQALSNFSAFKYENYLGVIKRCLRATYMPLQQLYNRNFERGGRLMQKDMIDEERIELSKKHYEGDDEVEVYSKLTMHGMTLSTSEADCCFQSKNGEVVVLSKITCPFRGTRISLHGHRFKNICDFFTFPINSTDIGICKVSQLEETEKIWPIIKFFRNAFSFLMPMIVICVFRSFILGHNKVRFSVVVWPDGGTCVVATKWLNESKETVVYPPKTKCFTRLIFFAIVERALQIQKTQMLLIFPVGINKIPEEITRTKKSPQKDPTKKIPESTTSHAYISQMQTIPKLTTSHEHYTKQLMILNPNKLRVKAHNMA</sequence>
<keyword evidence="2" id="KW-1185">Reference proteome</keyword>
<dbReference type="Proteomes" id="UP000310200">
    <property type="component" value="Unassembled WGS sequence"/>
</dbReference>